<accession>A0A538SVJ6</accession>
<dbReference type="EMBL" id="VBOV01000260">
    <property type="protein sequence ID" value="TMQ55417.1"/>
    <property type="molecule type" value="Genomic_DNA"/>
</dbReference>
<dbReference type="Gene3D" id="3.30.830.10">
    <property type="entry name" value="Metalloenzyme, LuxS/M16 peptidase-like"/>
    <property type="match status" value="3"/>
</dbReference>
<comment type="similarity">
    <text evidence="1">Belongs to the peptidase M16 family.</text>
</comment>
<evidence type="ECO:0000256" key="3">
    <source>
        <dbReference type="SAM" id="SignalP"/>
    </source>
</evidence>
<feature type="non-terminal residue" evidence="6">
    <location>
        <position position="697"/>
    </location>
</feature>
<keyword evidence="3" id="KW-0732">Signal</keyword>
<evidence type="ECO:0000313" key="6">
    <source>
        <dbReference type="EMBL" id="TMQ55417.1"/>
    </source>
</evidence>
<feature type="signal peptide" evidence="3">
    <location>
        <begin position="1"/>
        <end position="28"/>
    </location>
</feature>
<evidence type="ECO:0000256" key="2">
    <source>
        <dbReference type="SAM" id="MobiDB-lite"/>
    </source>
</evidence>
<dbReference type="Proteomes" id="UP000320913">
    <property type="component" value="Unassembled WGS sequence"/>
</dbReference>
<name>A0A538SVJ6_UNCEI</name>
<dbReference type="InterPro" id="IPR050361">
    <property type="entry name" value="MPP/UQCRC_Complex"/>
</dbReference>
<dbReference type="PANTHER" id="PTHR11851:SF49">
    <property type="entry name" value="MITOCHONDRIAL-PROCESSING PEPTIDASE SUBUNIT ALPHA"/>
    <property type="match status" value="1"/>
</dbReference>
<feature type="region of interest" description="Disordered" evidence="2">
    <location>
        <begin position="483"/>
        <end position="507"/>
    </location>
</feature>
<comment type="caution">
    <text evidence="6">The sequence shown here is derived from an EMBL/GenBank/DDBJ whole genome shotgun (WGS) entry which is preliminary data.</text>
</comment>
<sequence>MPSRSFARALRSTLLLALALPLAVPAAAAPPREGMWRGSKKESGKGIPSNVEWVDSLGGITQYRLRSNGMTILLARNAAAPVITFEVVYHVGSRNEAPGNTGSAHLLEHLLFNKSTQNFGRANGHKTFQEVLYEAGCDYSSTNMTTWYDRMNGYSTLPADKLELAMRIEADRLGRALILDKERQPEMTVVRNEYEIGENNPSVALNKAVIGAAILAHPYHWDTIGYRSDIEGVSTEKLREHYKNFFWPDNAEAILVGDFDPARALRIFDREFAAFPRSTKPIPQVITVEPPQEGERRVVVRRPGQVGLVEIAYMRPNSLHPDFIALDVLATILGSGINSRLYQALVEKQLATDVSASNNTLRDPFPILIDATVAPGVSHQKVEDAMKAALYEVAKKGVTEEELTRAKNQVEVSVIRSRDGTYELASSLGEAIASANWKWFLTYVDTMKRVTREDVQRVAATYLVPDHATVGWFVPIEAEAKKPQKSAGAGGSTESSASSGQTAGEPARATFAQRTLHRVLPNGITLDVLANHAIPTVAVHGILLAGRVYAPEKPALAQLTAMMLERGTKTMSKRAIAAKLDGVGARLSISSDLNVTTVQGSSLSRDARLLLSILADELRNPAFGDSELEKAKAEMKTDVLRSFDNTRLRAFDRLAQAVYPAGHPYHAPTKDERMASLTAARPADLRAFHRTRYVGSG</sequence>
<dbReference type="InterPro" id="IPR011765">
    <property type="entry name" value="Pept_M16_N"/>
</dbReference>
<organism evidence="6 7">
    <name type="scientific">Eiseniibacteriota bacterium</name>
    <dbReference type="NCBI Taxonomy" id="2212470"/>
    <lineage>
        <taxon>Bacteria</taxon>
        <taxon>Candidatus Eiseniibacteriota</taxon>
    </lineage>
</organism>
<dbReference type="Pfam" id="PF00675">
    <property type="entry name" value="Peptidase_M16"/>
    <property type="match status" value="2"/>
</dbReference>
<reference evidence="6 7" key="1">
    <citation type="journal article" date="2019" name="Nat. Microbiol.">
        <title>Mediterranean grassland soil C-N compound turnover is dependent on rainfall and depth, and is mediated by genomically divergent microorganisms.</title>
        <authorList>
            <person name="Diamond S."/>
            <person name="Andeer P.F."/>
            <person name="Li Z."/>
            <person name="Crits-Christoph A."/>
            <person name="Burstein D."/>
            <person name="Anantharaman K."/>
            <person name="Lane K.R."/>
            <person name="Thomas B.C."/>
            <person name="Pan C."/>
            <person name="Northen T.R."/>
            <person name="Banfield J.F."/>
        </authorList>
    </citation>
    <scope>NUCLEOTIDE SEQUENCE [LARGE SCALE GENOMIC DNA]</scope>
    <source>
        <strain evidence="6">WS_5</strain>
    </source>
</reference>
<dbReference type="Pfam" id="PF05193">
    <property type="entry name" value="Peptidase_M16_C"/>
    <property type="match status" value="1"/>
</dbReference>
<dbReference type="SUPFAM" id="SSF63411">
    <property type="entry name" value="LuxS/MPP-like metallohydrolase"/>
    <property type="match status" value="3"/>
</dbReference>
<feature type="domain" description="Peptidase M16 N-terminal" evidence="4">
    <location>
        <begin position="545"/>
        <end position="659"/>
    </location>
</feature>
<proteinExistence type="inferred from homology"/>
<gene>
    <name evidence="6" type="ORF">E6K75_09440</name>
</gene>
<evidence type="ECO:0000313" key="7">
    <source>
        <dbReference type="Proteomes" id="UP000320913"/>
    </source>
</evidence>
<evidence type="ECO:0000259" key="5">
    <source>
        <dbReference type="Pfam" id="PF05193"/>
    </source>
</evidence>
<feature type="domain" description="Peptidase M16 C-terminal" evidence="5">
    <location>
        <begin position="233"/>
        <end position="409"/>
    </location>
</feature>
<feature type="domain" description="Peptidase M16 N-terminal" evidence="4">
    <location>
        <begin position="72"/>
        <end position="213"/>
    </location>
</feature>
<evidence type="ECO:0000256" key="1">
    <source>
        <dbReference type="ARBA" id="ARBA00007261"/>
    </source>
</evidence>
<dbReference type="PANTHER" id="PTHR11851">
    <property type="entry name" value="METALLOPROTEASE"/>
    <property type="match status" value="1"/>
</dbReference>
<feature type="chain" id="PRO_5021714763" evidence="3">
    <location>
        <begin position="29"/>
        <end position="697"/>
    </location>
</feature>
<dbReference type="InterPro" id="IPR007863">
    <property type="entry name" value="Peptidase_M16_C"/>
</dbReference>
<protein>
    <submittedName>
        <fullName evidence="6">Insulinase family protein</fullName>
    </submittedName>
</protein>
<evidence type="ECO:0000259" key="4">
    <source>
        <dbReference type="Pfam" id="PF00675"/>
    </source>
</evidence>
<dbReference type="InterPro" id="IPR011249">
    <property type="entry name" value="Metalloenz_LuxS/M16"/>
</dbReference>
<dbReference type="GO" id="GO:0046872">
    <property type="term" value="F:metal ion binding"/>
    <property type="evidence" value="ECO:0007669"/>
    <property type="project" value="InterPro"/>
</dbReference>
<dbReference type="AlphaFoldDB" id="A0A538SVJ6"/>
<feature type="compositionally biased region" description="Low complexity" evidence="2">
    <location>
        <begin position="492"/>
        <end position="505"/>
    </location>
</feature>